<reference evidence="1 2" key="1">
    <citation type="submission" date="2015-12" db="EMBL/GenBank/DDBJ databases">
        <title>Draft genome of the nematode, Onchocerca flexuosa.</title>
        <authorList>
            <person name="Mitreva M."/>
        </authorList>
    </citation>
    <scope>NUCLEOTIDE SEQUENCE [LARGE SCALE GENOMIC DNA]</scope>
    <source>
        <strain evidence="1">Red Deer</strain>
    </source>
</reference>
<dbReference type="Proteomes" id="UP000242913">
    <property type="component" value="Unassembled WGS sequence"/>
</dbReference>
<dbReference type="EMBL" id="KZ269985">
    <property type="protein sequence ID" value="OZC10539.1"/>
    <property type="molecule type" value="Genomic_DNA"/>
</dbReference>
<accession>A0A238BZA6</accession>
<gene>
    <name evidence="1" type="ORF">X798_02288</name>
</gene>
<name>A0A238BZA6_9BILA</name>
<dbReference type="AlphaFoldDB" id="A0A238BZA6"/>
<protein>
    <submittedName>
        <fullName evidence="1">Uncharacterized protein</fullName>
    </submittedName>
</protein>
<keyword evidence="2" id="KW-1185">Reference proteome</keyword>
<evidence type="ECO:0000313" key="2">
    <source>
        <dbReference type="Proteomes" id="UP000242913"/>
    </source>
</evidence>
<proteinExistence type="predicted"/>
<sequence length="104" mass="11992">MTYFGYNALQDAHEFLIKCKGSATQCYSNNIKLRISKNETTEIQSLRIAFTVEFIIRCKSCDVSMRKEEESAILSVSIHMLETSWSWSIETSRFLTVQTLLVNI</sequence>
<evidence type="ECO:0000313" key="1">
    <source>
        <dbReference type="EMBL" id="OZC10539.1"/>
    </source>
</evidence>
<organism evidence="1 2">
    <name type="scientific">Onchocerca flexuosa</name>
    <dbReference type="NCBI Taxonomy" id="387005"/>
    <lineage>
        <taxon>Eukaryota</taxon>
        <taxon>Metazoa</taxon>
        <taxon>Ecdysozoa</taxon>
        <taxon>Nematoda</taxon>
        <taxon>Chromadorea</taxon>
        <taxon>Rhabditida</taxon>
        <taxon>Spirurina</taxon>
        <taxon>Spiruromorpha</taxon>
        <taxon>Filarioidea</taxon>
        <taxon>Onchocercidae</taxon>
        <taxon>Onchocerca</taxon>
    </lineage>
</organism>